<dbReference type="CDD" id="cd01448">
    <property type="entry name" value="TST_Repeat_1"/>
    <property type="match status" value="1"/>
</dbReference>
<evidence type="ECO:0000256" key="2">
    <source>
        <dbReference type="ARBA" id="ARBA00022737"/>
    </source>
</evidence>
<dbReference type="RefSeq" id="WP_377366849.1">
    <property type="nucleotide sequence ID" value="NZ_JAOTJD010000001.1"/>
</dbReference>
<dbReference type="CDD" id="cd01449">
    <property type="entry name" value="TST_Repeat_2"/>
    <property type="match status" value="1"/>
</dbReference>
<dbReference type="PROSITE" id="PS50206">
    <property type="entry name" value="RHODANESE_3"/>
    <property type="match status" value="2"/>
</dbReference>
<dbReference type="PROSITE" id="PS00380">
    <property type="entry name" value="RHODANESE_1"/>
    <property type="match status" value="1"/>
</dbReference>
<dbReference type="InterPro" id="IPR036873">
    <property type="entry name" value="Rhodanese-like_dom_sf"/>
</dbReference>
<feature type="domain" description="Rhodanese" evidence="4">
    <location>
        <begin position="161"/>
        <end position="275"/>
    </location>
</feature>
<sequence>MTDPLVSTDWLASRLGEAQVVDATWFMPGEGREGHAEYLAAHIPGAVFFDIDAIADKTVDLPHMLPTAEAFAEMAGKLGLSRDATVVVYDSFGIRSSARVWWTLRVMGFDKVFVLDGGFKTWLAEGRPTEADPATLPPTALSPSLNARLVRDVAAVKNLLESKAAQLVDARGAARFRGEAPEPRAGLRSGHMPGARNTPFDSLLNADGTMKPADQLRPLFAAAKVDLGAPIVTTCGSGVTASVVALALARLGRADVAVYDGSWTEWGGRSDTAVVTGP</sequence>
<dbReference type="SUPFAM" id="SSF52821">
    <property type="entry name" value="Rhodanese/Cell cycle control phosphatase"/>
    <property type="match status" value="2"/>
</dbReference>
<dbReference type="Proteomes" id="UP001598130">
    <property type="component" value="Unassembled WGS sequence"/>
</dbReference>
<comment type="caution">
    <text evidence="5">The sequence shown here is derived from an EMBL/GenBank/DDBJ whole genome shotgun (WGS) entry which is preliminary data.</text>
</comment>
<name>A0ABW6CHM2_9CAUL</name>
<dbReference type="GO" id="GO:0016784">
    <property type="term" value="F:3-mercaptopyruvate sulfurtransferase activity"/>
    <property type="evidence" value="ECO:0007669"/>
    <property type="project" value="UniProtKB-EC"/>
</dbReference>
<evidence type="ECO:0000259" key="4">
    <source>
        <dbReference type="PROSITE" id="PS50206"/>
    </source>
</evidence>
<evidence type="ECO:0000313" key="6">
    <source>
        <dbReference type="Proteomes" id="UP001598130"/>
    </source>
</evidence>
<dbReference type="InterPro" id="IPR001307">
    <property type="entry name" value="Thiosulphate_STrfase_CS"/>
</dbReference>
<dbReference type="PANTHER" id="PTHR11364:SF27">
    <property type="entry name" value="SULFURTRANSFERASE"/>
    <property type="match status" value="1"/>
</dbReference>
<evidence type="ECO:0000256" key="3">
    <source>
        <dbReference type="RuleBase" id="RU000507"/>
    </source>
</evidence>
<evidence type="ECO:0000256" key="1">
    <source>
        <dbReference type="ARBA" id="ARBA00022679"/>
    </source>
</evidence>
<accession>A0ABW6CHM2</accession>
<dbReference type="NCBIfam" id="NF008557">
    <property type="entry name" value="PRK11493.1"/>
    <property type="match status" value="1"/>
</dbReference>
<dbReference type="EMBL" id="JAOTJD010000001">
    <property type="protein sequence ID" value="MFD3262570.1"/>
    <property type="molecule type" value="Genomic_DNA"/>
</dbReference>
<reference evidence="5 6" key="1">
    <citation type="submission" date="2022-09" db="EMBL/GenBank/DDBJ databases">
        <title>New species of Phenylobacterium.</title>
        <authorList>
            <person name="Mieszkin S."/>
        </authorList>
    </citation>
    <scope>NUCLEOTIDE SEQUENCE [LARGE SCALE GENOMIC DNA]</scope>
    <source>
        <strain evidence="5 6">HK31-G</strain>
    </source>
</reference>
<protein>
    <recommendedName>
        <fullName evidence="3">Sulfurtransferase</fullName>
    </recommendedName>
</protein>
<dbReference type="SMART" id="SM00450">
    <property type="entry name" value="RHOD"/>
    <property type="match status" value="2"/>
</dbReference>
<dbReference type="PANTHER" id="PTHR11364">
    <property type="entry name" value="THIOSULFATE SULFERTANSFERASE"/>
    <property type="match status" value="1"/>
</dbReference>
<dbReference type="Gene3D" id="3.40.250.10">
    <property type="entry name" value="Rhodanese-like domain"/>
    <property type="match status" value="2"/>
</dbReference>
<organism evidence="5 6">
    <name type="scientific">Phenylobacterium ferrooxidans</name>
    <dbReference type="NCBI Taxonomy" id="2982689"/>
    <lineage>
        <taxon>Bacteria</taxon>
        <taxon>Pseudomonadati</taxon>
        <taxon>Pseudomonadota</taxon>
        <taxon>Alphaproteobacteria</taxon>
        <taxon>Caulobacterales</taxon>
        <taxon>Caulobacteraceae</taxon>
        <taxon>Phenylobacterium</taxon>
    </lineage>
</organism>
<evidence type="ECO:0000313" key="5">
    <source>
        <dbReference type="EMBL" id="MFD3262570.1"/>
    </source>
</evidence>
<keyword evidence="2" id="KW-0677">Repeat</keyword>
<dbReference type="Pfam" id="PF00581">
    <property type="entry name" value="Rhodanese"/>
    <property type="match status" value="2"/>
</dbReference>
<gene>
    <name evidence="5" type="primary">sseA</name>
    <name evidence="5" type="ORF">OCL97_01165</name>
</gene>
<dbReference type="PROSITE" id="PS00683">
    <property type="entry name" value="RHODANESE_2"/>
    <property type="match status" value="1"/>
</dbReference>
<dbReference type="InterPro" id="IPR001763">
    <property type="entry name" value="Rhodanese-like_dom"/>
</dbReference>
<feature type="domain" description="Rhodanese" evidence="4">
    <location>
        <begin position="14"/>
        <end position="131"/>
    </location>
</feature>
<keyword evidence="6" id="KW-1185">Reference proteome</keyword>
<dbReference type="InterPro" id="IPR045078">
    <property type="entry name" value="TST/MPST-like"/>
</dbReference>
<keyword evidence="1 3" id="KW-0808">Transferase</keyword>
<proteinExistence type="predicted"/>